<sequence>MKFRGILLDINDNYVTLFDCETSREIRLRNTYQNVANRDNIAIGNVYQFQNEKILRNKKNDMERLVEVKVSNGNVFLKTFALTPSANVEESPYSTAPVSDKVHYRYKGCVYSPQLGMLEDPDNVVRNIRGYNEGEYARVCVEYYPGNEVAFRVVKGYSRTEYFGPERVSPWHQDENGDDVYHERAMEIKRVASRNNTFPIGRTEIFNPSICVAVRVLNPEHNPSKPGSTPLCAMMYNIELGIIRCTQRARKSHPHHESYPRIGVGSGTPEVIGNIIFENAEFAYPTRKTANILNGIRLSIEPGKTVALVGPRGNGKSTLISLLQLFYSPQSGRILLDGTPIQQIDHRHYHTKIALVAQEPTLFSGTIRENILYGIEDGTDNDMMRVSEMANVHGDILG</sequence>
<name>A0AAE9JT49_CAEBR</name>
<reference evidence="3 4" key="1">
    <citation type="submission" date="2022-04" db="EMBL/GenBank/DDBJ databases">
        <title>Chromosome-level reference genomes for two strains of Caenorhabditis briggsae: an improved platform for comparative genomics.</title>
        <authorList>
            <person name="Stevens L."/>
            <person name="Andersen E."/>
        </authorList>
    </citation>
    <scope>NUCLEOTIDE SEQUENCE [LARGE SCALE GENOMIC DNA]</scope>
    <source>
        <strain evidence="3">VX34</strain>
        <tissue evidence="3">Whole-organism</tissue>
    </source>
</reference>
<dbReference type="AlphaFoldDB" id="A0AAE9JT49"/>
<feature type="domain" description="ABC transporter" evidence="1">
    <location>
        <begin position="293"/>
        <end position="381"/>
    </location>
</feature>
<dbReference type="Pfam" id="PF00005">
    <property type="entry name" value="ABC_tran"/>
    <property type="match status" value="1"/>
</dbReference>
<gene>
    <name evidence="3" type="ORF">L5515_019026</name>
</gene>
<keyword evidence="4" id="KW-1185">Reference proteome</keyword>
<dbReference type="PANTHER" id="PTHR43394">
    <property type="entry name" value="ATP-DEPENDENT PERMEASE MDL1, MITOCHONDRIAL"/>
    <property type="match status" value="1"/>
</dbReference>
<evidence type="ECO:0000259" key="2">
    <source>
        <dbReference type="Pfam" id="PF23047"/>
    </source>
</evidence>
<dbReference type="EMBL" id="CP092625">
    <property type="protein sequence ID" value="UMM43565.1"/>
    <property type="molecule type" value="Genomic_DNA"/>
</dbReference>
<evidence type="ECO:0000313" key="3">
    <source>
        <dbReference type="EMBL" id="UMM43565.1"/>
    </source>
</evidence>
<proteinExistence type="predicted"/>
<organism evidence="3 4">
    <name type="scientific">Caenorhabditis briggsae</name>
    <dbReference type="NCBI Taxonomy" id="6238"/>
    <lineage>
        <taxon>Eukaryota</taxon>
        <taxon>Metazoa</taxon>
        <taxon>Ecdysozoa</taxon>
        <taxon>Nematoda</taxon>
        <taxon>Chromadorea</taxon>
        <taxon>Rhabditida</taxon>
        <taxon>Rhabditina</taxon>
        <taxon>Rhabditomorpha</taxon>
        <taxon>Rhabditoidea</taxon>
        <taxon>Rhabditidae</taxon>
        <taxon>Peloderinae</taxon>
        <taxon>Caenorhabditis</taxon>
    </lineage>
</organism>
<dbReference type="InterPro" id="IPR003439">
    <property type="entry name" value="ABC_transporter-like_ATP-bd"/>
</dbReference>
<dbReference type="GO" id="GO:0016887">
    <property type="term" value="F:ATP hydrolysis activity"/>
    <property type="evidence" value="ECO:0007669"/>
    <property type="project" value="InterPro"/>
</dbReference>
<accession>A0AAE9JT49</accession>
<dbReference type="PANTHER" id="PTHR43394:SF1">
    <property type="entry name" value="ATP-BINDING CASSETTE SUB-FAMILY B MEMBER 10, MITOCHONDRIAL"/>
    <property type="match status" value="1"/>
</dbReference>
<dbReference type="InterPro" id="IPR055466">
    <property type="entry name" value="DUF7038"/>
</dbReference>
<dbReference type="GO" id="GO:0005524">
    <property type="term" value="F:ATP binding"/>
    <property type="evidence" value="ECO:0007669"/>
    <property type="project" value="InterPro"/>
</dbReference>
<dbReference type="Pfam" id="PF23047">
    <property type="entry name" value="DUF7038"/>
    <property type="match status" value="1"/>
</dbReference>
<feature type="domain" description="DUF7038" evidence="2">
    <location>
        <begin position="72"/>
        <end position="173"/>
    </location>
</feature>
<evidence type="ECO:0000313" key="4">
    <source>
        <dbReference type="Proteomes" id="UP000829354"/>
    </source>
</evidence>
<evidence type="ECO:0000259" key="1">
    <source>
        <dbReference type="Pfam" id="PF00005"/>
    </source>
</evidence>
<dbReference type="Proteomes" id="UP000829354">
    <property type="component" value="Chromosome X"/>
</dbReference>
<dbReference type="InterPro" id="IPR027417">
    <property type="entry name" value="P-loop_NTPase"/>
</dbReference>
<evidence type="ECO:0008006" key="5">
    <source>
        <dbReference type="Google" id="ProtNLM"/>
    </source>
</evidence>
<protein>
    <recommendedName>
        <fullName evidence="5">ABC transporter domain-containing protein</fullName>
    </recommendedName>
</protein>
<dbReference type="Gene3D" id="3.40.50.300">
    <property type="entry name" value="P-loop containing nucleotide triphosphate hydrolases"/>
    <property type="match status" value="1"/>
</dbReference>
<dbReference type="SUPFAM" id="SSF52540">
    <property type="entry name" value="P-loop containing nucleoside triphosphate hydrolases"/>
    <property type="match status" value="1"/>
</dbReference>
<dbReference type="InterPro" id="IPR039421">
    <property type="entry name" value="Type_1_exporter"/>
</dbReference>